<dbReference type="Gene3D" id="3.30.1950.10">
    <property type="entry name" value="wza like domain"/>
    <property type="match status" value="1"/>
</dbReference>
<dbReference type="EMBL" id="AWWI01000049">
    <property type="protein sequence ID" value="PIL20980.1"/>
    <property type="molecule type" value="Genomic_DNA"/>
</dbReference>
<proteinExistence type="predicted"/>
<dbReference type="InterPro" id="IPR019554">
    <property type="entry name" value="Soluble_ligand-bd"/>
</dbReference>
<organism evidence="5 6">
    <name type="scientific">Puniceibacterium antarcticum</name>
    <dbReference type="NCBI Taxonomy" id="1206336"/>
    <lineage>
        <taxon>Bacteria</taxon>
        <taxon>Pseudomonadati</taxon>
        <taxon>Pseudomonadota</taxon>
        <taxon>Alphaproteobacteria</taxon>
        <taxon>Rhodobacterales</taxon>
        <taxon>Paracoccaceae</taxon>
        <taxon>Puniceibacterium</taxon>
    </lineage>
</organism>
<reference evidence="5 6" key="1">
    <citation type="submission" date="2013-09" db="EMBL/GenBank/DDBJ databases">
        <title>Genome sequencing of Phaeobacter antarcticus sp. nov. SM1211.</title>
        <authorList>
            <person name="Zhang X.-Y."/>
            <person name="Liu C."/>
            <person name="Chen X.-L."/>
            <person name="Xie B.-B."/>
            <person name="Qin Q.-L."/>
            <person name="Rong J.-C."/>
            <person name="Zhang Y.-Z."/>
        </authorList>
    </citation>
    <scope>NUCLEOTIDE SEQUENCE [LARGE SCALE GENOMIC DNA]</scope>
    <source>
        <strain evidence="5 6">SM1211</strain>
    </source>
</reference>
<evidence type="ECO:0000259" key="3">
    <source>
        <dbReference type="Pfam" id="PF02563"/>
    </source>
</evidence>
<keyword evidence="1 2" id="KW-0732">Signal</keyword>
<feature type="signal peptide" evidence="2">
    <location>
        <begin position="1"/>
        <end position="33"/>
    </location>
</feature>
<dbReference type="Pfam" id="PF02563">
    <property type="entry name" value="Poly_export"/>
    <property type="match status" value="1"/>
</dbReference>
<dbReference type="OrthoDB" id="197007at2"/>
<dbReference type="Pfam" id="PF10531">
    <property type="entry name" value="SLBB"/>
    <property type="match status" value="1"/>
</dbReference>
<feature type="domain" description="Soluble ligand binding" evidence="4">
    <location>
        <begin position="127"/>
        <end position="179"/>
    </location>
</feature>
<dbReference type="PANTHER" id="PTHR33619">
    <property type="entry name" value="POLYSACCHARIDE EXPORT PROTEIN GFCE-RELATED"/>
    <property type="match status" value="1"/>
</dbReference>
<evidence type="ECO:0000313" key="5">
    <source>
        <dbReference type="EMBL" id="PIL20980.1"/>
    </source>
</evidence>
<dbReference type="AlphaFoldDB" id="A0A2G8RHI0"/>
<dbReference type="GO" id="GO:0015159">
    <property type="term" value="F:polysaccharide transmembrane transporter activity"/>
    <property type="evidence" value="ECO:0007669"/>
    <property type="project" value="InterPro"/>
</dbReference>
<accession>A0A2G8RHI0</accession>
<evidence type="ECO:0000259" key="4">
    <source>
        <dbReference type="Pfam" id="PF10531"/>
    </source>
</evidence>
<dbReference type="Gene3D" id="3.10.560.10">
    <property type="entry name" value="Outer membrane lipoprotein wza domain like"/>
    <property type="match status" value="1"/>
</dbReference>
<dbReference type="RefSeq" id="WP_099910221.1">
    <property type="nucleotide sequence ID" value="NZ_AWWI01000049.1"/>
</dbReference>
<evidence type="ECO:0000256" key="2">
    <source>
        <dbReference type="SAM" id="SignalP"/>
    </source>
</evidence>
<evidence type="ECO:0000313" key="6">
    <source>
        <dbReference type="Proteomes" id="UP000231259"/>
    </source>
</evidence>
<dbReference type="Proteomes" id="UP000231259">
    <property type="component" value="Unassembled WGS sequence"/>
</dbReference>
<sequence>MTFLKSVLTGRATRTLLLALGIAVLTTAELAKAQGYGVQPGDTLRIEVLEDPSLNRTVLVGPDGRISMPQAGNLNASGRTVDAIQGELTSRLSGAFAATPNVYVSLEQLAPRLAPSVQSPTDELIGVYVMGEANTLGRIEVEPGTNVLQMFAMMGGFTKFAATKRVQLRRTDPISGKEMIYKLNYSAIESGTGGNGLTTLLDGDVIVVPQRHLFE</sequence>
<name>A0A2G8RHI0_9RHOB</name>
<feature type="domain" description="Polysaccharide export protein N-terminal" evidence="3">
    <location>
        <begin position="32"/>
        <end position="106"/>
    </location>
</feature>
<comment type="caution">
    <text evidence="5">The sequence shown here is derived from an EMBL/GenBank/DDBJ whole genome shotgun (WGS) entry which is preliminary data.</text>
</comment>
<dbReference type="PANTHER" id="PTHR33619:SF3">
    <property type="entry name" value="POLYSACCHARIDE EXPORT PROTEIN GFCE-RELATED"/>
    <property type="match status" value="1"/>
</dbReference>
<keyword evidence="6" id="KW-1185">Reference proteome</keyword>
<dbReference type="InterPro" id="IPR049712">
    <property type="entry name" value="Poly_export"/>
</dbReference>
<dbReference type="InterPro" id="IPR003715">
    <property type="entry name" value="Poly_export_N"/>
</dbReference>
<evidence type="ECO:0000256" key="1">
    <source>
        <dbReference type="ARBA" id="ARBA00022729"/>
    </source>
</evidence>
<protein>
    <submittedName>
        <fullName evidence="5">Uncharacterized protein</fullName>
    </submittedName>
</protein>
<feature type="chain" id="PRO_5013654713" evidence="2">
    <location>
        <begin position="34"/>
        <end position="215"/>
    </location>
</feature>
<gene>
    <name evidence="5" type="ORF">P775_06855</name>
</gene>